<accession>A0ABR1FTK2</accession>
<gene>
    <name evidence="2" type="ORF">SO694_00023350</name>
</gene>
<dbReference type="EMBL" id="JBBJCI010000230">
    <property type="protein sequence ID" value="KAK7238405.1"/>
    <property type="molecule type" value="Genomic_DNA"/>
</dbReference>
<protein>
    <recommendedName>
        <fullName evidence="4">MICOS complex subunit MIC13</fullName>
    </recommendedName>
</protein>
<feature type="chain" id="PRO_5045672582" description="MICOS complex subunit MIC13" evidence="1">
    <location>
        <begin position="21"/>
        <end position="93"/>
    </location>
</feature>
<proteinExistence type="predicted"/>
<feature type="signal peptide" evidence="1">
    <location>
        <begin position="1"/>
        <end position="20"/>
    </location>
</feature>
<evidence type="ECO:0008006" key="4">
    <source>
        <dbReference type="Google" id="ProtNLM"/>
    </source>
</evidence>
<evidence type="ECO:0000313" key="3">
    <source>
        <dbReference type="Proteomes" id="UP001363151"/>
    </source>
</evidence>
<comment type="caution">
    <text evidence="2">The sequence shown here is derived from an EMBL/GenBank/DDBJ whole genome shotgun (WGS) entry which is preliminary data.</text>
</comment>
<dbReference type="Proteomes" id="UP001363151">
    <property type="component" value="Unassembled WGS sequence"/>
</dbReference>
<reference evidence="2 3" key="1">
    <citation type="submission" date="2024-03" db="EMBL/GenBank/DDBJ databases">
        <title>Aureococcus anophagefferens CCMP1851 and Kratosvirus quantuckense: Draft genome of a second virus-susceptible host strain in the model system.</title>
        <authorList>
            <person name="Chase E."/>
            <person name="Truchon A.R."/>
            <person name="Schepens W."/>
            <person name="Wilhelm S.W."/>
        </authorList>
    </citation>
    <scope>NUCLEOTIDE SEQUENCE [LARGE SCALE GENOMIC DNA]</scope>
    <source>
        <strain evidence="2 3">CCMP1851</strain>
    </source>
</reference>
<evidence type="ECO:0000313" key="2">
    <source>
        <dbReference type="EMBL" id="KAK7238405.1"/>
    </source>
</evidence>
<keyword evidence="3" id="KW-1185">Reference proteome</keyword>
<keyword evidence="1" id="KW-0732">Signal</keyword>
<name>A0ABR1FTK2_AURAN</name>
<evidence type="ECO:0000256" key="1">
    <source>
        <dbReference type="SAM" id="SignalP"/>
    </source>
</evidence>
<organism evidence="2 3">
    <name type="scientific">Aureococcus anophagefferens</name>
    <name type="common">Harmful bloom alga</name>
    <dbReference type="NCBI Taxonomy" id="44056"/>
    <lineage>
        <taxon>Eukaryota</taxon>
        <taxon>Sar</taxon>
        <taxon>Stramenopiles</taxon>
        <taxon>Ochrophyta</taxon>
        <taxon>Pelagophyceae</taxon>
        <taxon>Pelagomonadales</taxon>
        <taxon>Pelagomonadaceae</taxon>
        <taxon>Aureococcus</taxon>
    </lineage>
</organism>
<sequence>MAAKASYELVLSFGVGVAAAVGSSYYVCEELKAFKTSSVAQLGGGAKLKPLPHDVLYAAAPPREASAPYAYVRDAWNGRLDALRKAISDVFAP</sequence>